<reference evidence="3 4" key="1">
    <citation type="submission" date="2023-06" db="EMBL/GenBank/DDBJ databases">
        <title>Sporosarcina sp. nov., isolated from Korean traditional fermented seafood 'Jeotgal'.</title>
        <authorList>
            <person name="Yang A.I."/>
            <person name="Shin N.-R."/>
        </authorList>
    </citation>
    <scope>NUCLEOTIDE SEQUENCE [LARGE SCALE GENOMIC DNA]</scope>
    <source>
        <strain evidence="3 4">KCTC43456</strain>
    </source>
</reference>
<evidence type="ECO:0000259" key="2">
    <source>
        <dbReference type="PROSITE" id="PS51782"/>
    </source>
</evidence>
<feature type="region of interest" description="Disordered" evidence="1">
    <location>
        <begin position="50"/>
        <end position="181"/>
    </location>
</feature>
<evidence type="ECO:0000313" key="3">
    <source>
        <dbReference type="EMBL" id="MDW0118089.1"/>
    </source>
</evidence>
<evidence type="ECO:0000313" key="4">
    <source>
        <dbReference type="Proteomes" id="UP001271648"/>
    </source>
</evidence>
<sequence length="439" mass="49094">MDVHIVVKGDTLWKIARQYGIPFEDLKRVNAHLANPDYIVPGMKIFLPKKAEHKPGGKGPEKMPEKHHHQPAAPPMERHHHQPAAPPMEKHHHQPAAPPMEKHHHQPAAPPKEKHHHQPAIPPMEKHHHQPVAPKQPIPLPHEKEKVKPMPPAAPPQMKPPVPQPPVMQPPKLPETPPAPPVMPPPAPPVMPLPAPPVMPLPMPPMAFQPCFQPCCQPIMPFHCGWVPIYDADCMPIMHPGFAQPTPLPAMQMPPQQLGTPSFPAQSGVMPPLMDISEEEEYEESPIHPGGGMGVSPNYPISGWELTESPTMESPTMEMPMENEMMNLPPEQQPYIPQMISPGFQPNQGGMLPRPQDVFGANFPWHMYCSCGCHQFPGHFPGFDSGFYPTNMMPMQSMPAMQPMMQPMQPMQPMQMFPTQMYPMNMQQFNLMDNNGCGC</sequence>
<dbReference type="CDD" id="cd00118">
    <property type="entry name" value="LysM"/>
    <property type="match status" value="1"/>
</dbReference>
<proteinExistence type="predicted"/>
<dbReference type="EMBL" id="JAUBDJ010000010">
    <property type="protein sequence ID" value="MDW0118089.1"/>
    <property type="molecule type" value="Genomic_DNA"/>
</dbReference>
<dbReference type="InterPro" id="IPR036779">
    <property type="entry name" value="LysM_dom_sf"/>
</dbReference>
<dbReference type="PROSITE" id="PS51782">
    <property type="entry name" value="LYSM"/>
    <property type="match status" value="1"/>
</dbReference>
<dbReference type="RefSeq" id="WP_283732290.1">
    <property type="nucleotide sequence ID" value="NZ_CP125968.1"/>
</dbReference>
<accession>A0AAW9AAL0</accession>
<dbReference type="Gene3D" id="3.10.350.10">
    <property type="entry name" value="LysM domain"/>
    <property type="match status" value="1"/>
</dbReference>
<name>A0AAW9AAL0_9BACL</name>
<feature type="domain" description="LysM" evidence="2">
    <location>
        <begin position="2"/>
        <end position="47"/>
    </location>
</feature>
<protein>
    <submittedName>
        <fullName evidence="3">LysM peptidoglycan-binding domain-containing protein</fullName>
    </submittedName>
</protein>
<dbReference type="AlphaFoldDB" id="A0AAW9AAL0"/>
<feature type="compositionally biased region" description="Basic and acidic residues" evidence="1">
    <location>
        <begin position="50"/>
        <end position="64"/>
    </location>
</feature>
<dbReference type="InterPro" id="IPR018392">
    <property type="entry name" value="LysM"/>
</dbReference>
<comment type="caution">
    <text evidence="3">The sequence shown here is derived from an EMBL/GenBank/DDBJ whole genome shotgun (WGS) entry which is preliminary data.</text>
</comment>
<dbReference type="Proteomes" id="UP001271648">
    <property type="component" value="Unassembled WGS sequence"/>
</dbReference>
<dbReference type="SMART" id="SM00257">
    <property type="entry name" value="LysM"/>
    <property type="match status" value="1"/>
</dbReference>
<gene>
    <name evidence="3" type="ORF">QTL97_14225</name>
</gene>
<keyword evidence="4" id="KW-1185">Reference proteome</keyword>
<dbReference type="SUPFAM" id="SSF54106">
    <property type="entry name" value="LysM domain"/>
    <property type="match status" value="1"/>
</dbReference>
<evidence type="ECO:0000256" key="1">
    <source>
        <dbReference type="SAM" id="MobiDB-lite"/>
    </source>
</evidence>
<organism evidence="3 4">
    <name type="scientific">Sporosarcina thermotolerans</name>
    <dbReference type="NCBI Taxonomy" id="633404"/>
    <lineage>
        <taxon>Bacteria</taxon>
        <taxon>Bacillati</taxon>
        <taxon>Bacillota</taxon>
        <taxon>Bacilli</taxon>
        <taxon>Bacillales</taxon>
        <taxon>Caryophanaceae</taxon>
        <taxon>Sporosarcina</taxon>
    </lineage>
</organism>
<dbReference type="Pfam" id="PF01476">
    <property type="entry name" value="LysM"/>
    <property type="match status" value="1"/>
</dbReference>
<feature type="compositionally biased region" description="Pro residues" evidence="1">
    <location>
        <begin position="149"/>
        <end position="181"/>
    </location>
</feature>